<dbReference type="InParanoid" id="A0A395JJE4"/>
<gene>
    <name evidence="2" type="ORF">DFR28_10240</name>
</gene>
<comment type="caution">
    <text evidence="2">The sequence shown here is derived from an EMBL/GenBank/DDBJ whole genome shotgun (WGS) entry which is preliminary data.</text>
</comment>
<dbReference type="AlphaFoldDB" id="A0A395JJE4"/>
<feature type="chain" id="PRO_5017352107" description="Secreted protein" evidence="1">
    <location>
        <begin position="30"/>
        <end position="184"/>
    </location>
</feature>
<organism evidence="2 3">
    <name type="scientific">Arenicella xantha</name>
    <dbReference type="NCBI Taxonomy" id="644221"/>
    <lineage>
        <taxon>Bacteria</taxon>
        <taxon>Pseudomonadati</taxon>
        <taxon>Pseudomonadota</taxon>
        <taxon>Gammaproteobacteria</taxon>
        <taxon>Arenicellales</taxon>
        <taxon>Arenicellaceae</taxon>
        <taxon>Arenicella</taxon>
    </lineage>
</organism>
<evidence type="ECO:0000313" key="3">
    <source>
        <dbReference type="Proteomes" id="UP000253083"/>
    </source>
</evidence>
<protein>
    <recommendedName>
        <fullName evidence="4">Secreted protein</fullName>
    </recommendedName>
</protein>
<accession>A0A395JJE4</accession>
<dbReference type="Proteomes" id="UP000253083">
    <property type="component" value="Unassembled WGS sequence"/>
</dbReference>
<dbReference type="RefSeq" id="WP_113953476.1">
    <property type="nucleotide sequence ID" value="NZ_QNRT01000002.1"/>
</dbReference>
<sequence length="184" mass="19074">MKTIISRIFLSKSILLLCLTLVASGSALAATDGANGGACIAANQLQSSELQWNHARVINPAGNTRSRFVTCTATTGPQMVAPLGVLNYSIIETGSLYAYFAEGSAPDAEVSCIFREMAVTATTDVANDSVVKTITADGPTPNVTHTTFVALDGLDLMSTTSFTVTCLLPPGTGINAFGVTHSLL</sequence>
<feature type="signal peptide" evidence="1">
    <location>
        <begin position="1"/>
        <end position="29"/>
    </location>
</feature>
<evidence type="ECO:0008006" key="4">
    <source>
        <dbReference type="Google" id="ProtNLM"/>
    </source>
</evidence>
<keyword evidence="1" id="KW-0732">Signal</keyword>
<dbReference type="EMBL" id="QNRT01000002">
    <property type="protein sequence ID" value="RBP50629.1"/>
    <property type="molecule type" value="Genomic_DNA"/>
</dbReference>
<reference evidence="2 3" key="1">
    <citation type="submission" date="2018-06" db="EMBL/GenBank/DDBJ databases">
        <title>Genomic Encyclopedia of Type Strains, Phase IV (KMG-IV): sequencing the most valuable type-strain genomes for metagenomic binning, comparative biology and taxonomic classification.</title>
        <authorList>
            <person name="Goeker M."/>
        </authorList>
    </citation>
    <scope>NUCLEOTIDE SEQUENCE [LARGE SCALE GENOMIC DNA]</scope>
    <source>
        <strain evidence="2 3">DSM 24032</strain>
    </source>
</reference>
<name>A0A395JJE4_9GAMM</name>
<keyword evidence="3" id="KW-1185">Reference proteome</keyword>
<evidence type="ECO:0000313" key="2">
    <source>
        <dbReference type="EMBL" id="RBP50629.1"/>
    </source>
</evidence>
<evidence type="ECO:0000256" key="1">
    <source>
        <dbReference type="SAM" id="SignalP"/>
    </source>
</evidence>
<proteinExistence type="predicted"/>